<comment type="caution">
    <text evidence="1">The sequence shown here is derived from an EMBL/GenBank/DDBJ whole genome shotgun (WGS) entry which is preliminary data.</text>
</comment>
<dbReference type="EMBL" id="JAAWVT010000006">
    <property type="protein sequence ID" value="NKG21703.1"/>
    <property type="molecule type" value="Genomic_DNA"/>
</dbReference>
<accession>A0ABX1G612</accession>
<name>A0ABX1G612_9MICC</name>
<reference evidence="1 2" key="1">
    <citation type="submission" date="2020-04" db="EMBL/GenBank/DDBJ databases">
        <title>Paeniglutamicibacter sp. ANT13_2, a novel actinomycete isolated from sediment in Antarctica.</title>
        <authorList>
            <person name="Sakdapetsiri C."/>
            <person name="Pinyakong O."/>
        </authorList>
    </citation>
    <scope>NUCLEOTIDE SEQUENCE [LARGE SCALE GENOMIC DNA]</scope>
    <source>
        <strain evidence="1 2">ANT13_2</strain>
    </source>
</reference>
<evidence type="ECO:0000313" key="1">
    <source>
        <dbReference type="EMBL" id="NKG21703.1"/>
    </source>
</evidence>
<protein>
    <submittedName>
        <fullName evidence="1">Uncharacterized protein</fullName>
    </submittedName>
</protein>
<sequence>MSQSLSETKPKPRGIGYSMVYPPGWREFRTTAEHEGILTKLATAEAKSLGRADVVLLIRQKTHEMFEHLRRRGSLGFALPVAKVNGGAIPTSMIMTPLKVGASGTLPDAVRRVAGGNPVETEIVDGATWYRWSTSERADEAPEFLNLGLNMVIPRPLPDGSEDPDPKAGLWLLYSYAQVDAGEGKAELTEALQELGYAIFGTFRWVPVQ</sequence>
<gene>
    <name evidence="1" type="ORF">HED64_13430</name>
</gene>
<proteinExistence type="predicted"/>
<dbReference type="RefSeq" id="WP_168152537.1">
    <property type="nucleotide sequence ID" value="NZ_JAAWVT010000006.1"/>
</dbReference>
<keyword evidence="2" id="KW-1185">Reference proteome</keyword>
<evidence type="ECO:0000313" key="2">
    <source>
        <dbReference type="Proteomes" id="UP000746595"/>
    </source>
</evidence>
<dbReference type="Proteomes" id="UP000746595">
    <property type="component" value="Unassembled WGS sequence"/>
</dbReference>
<organism evidence="1 2">
    <name type="scientific">Paeniglutamicibacter terrestris</name>
    <dbReference type="NCBI Taxonomy" id="2723403"/>
    <lineage>
        <taxon>Bacteria</taxon>
        <taxon>Bacillati</taxon>
        <taxon>Actinomycetota</taxon>
        <taxon>Actinomycetes</taxon>
        <taxon>Micrococcales</taxon>
        <taxon>Micrococcaceae</taxon>
        <taxon>Paeniglutamicibacter</taxon>
    </lineage>
</organism>